<keyword evidence="1" id="KW-0812">Transmembrane</keyword>
<reference evidence="2 3" key="1">
    <citation type="journal article" date="2019" name="Int. J. Syst. Evol. Microbiol.">
        <title>The Global Catalogue of Microorganisms (GCM) 10K type strain sequencing project: providing services to taxonomists for standard genome sequencing and annotation.</title>
        <authorList>
            <consortium name="The Broad Institute Genomics Platform"/>
            <consortium name="The Broad Institute Genome Sequencing Center for Infectious Disease"/>
            <person name="Wu L."/>
            <person name="Ma J."/>
        </authorList>
    </citation>
    <scope>NUCLEOTIDE SEQUENCE [LARGE SCALE GENOMIC DNA]</scope>
    <source>
        <strain evidence="2 3">RDMS1</strain>
    </source>
</reference>
<proteinExistence type="predicted"/>
<dbReference type="RefSeq" id="WP_264556672.1">
    <property type="nucleotide sequence ID" value="NZ_CP109981.1"/>
</dbReference>
<organism evidence="2 3">
    <name type="scientific">Halocatena marina</name>
    <dbReference type="NCBI Taxonomy" id="2934937"/>
    <lineage>
        <taxon>Archaea</taxon>
        <taxon>Methanobacteriati</taxon>
        <taxon>Methanobacteriota</taxon>
        <taxon>Stenosarchaea group</taxon>
        <taxon>Halobacteria</taxon>
        <taxon>Halobacteriales</taxon>
        <taxon>Natronomonadaceae</taxon>
        <taxon>Halocatena</taxon>
    </lineage>
</organism>
<evidence type="ECO:0000313" key="3">
    <source>
        <dbReference type="Proteomes" id="UP001596417"/>
    </source>
</evidence>
<keyword evidence="3" id="KW-1185">Reference proteome</keyword>
<sequence length="166" mass="18026">MRSIEVGAGTVTITAETIQIDLGLFGGLRRLQEQSKLVFPFSIVGLLVTLHTAVFDPTPLRVFARFIIIFIVAGVALGSLLPRIRNNIGTATEIPRTNVKRVEYTRSRLFGLKLRLIVDDGETTGVRPVPLAARQLGKQQLAEAKQTFEDAGITVVPAEDTDDGDG</sequence>
<evidence type="ECO:0000256" key="1">
    <source>
        <dbReference type="SAM" id="Phobius"/>
    </source>
</evidence>
<gene>
    <name evidence="2" type="ORF">ACFQL7_24600</name>
</gene>
<dbReference type="Proteomes" id="UP001596417">
    <property type="component" value="Unassembled WGS sequence"/>
</dbReference>
<dbReference type="EMBL" id="JBHTAX010000005">
    <property type="protein sequence ID" value="MFC7192672.1"/>
    <property type="molecule type" value="Genomic_DNA"/>
</dbReference>
<feature type="transmembrane region" description="Helical" evidence="1">
    <location>
        <begin position="62"/>
        <end position="81"/>
    </location>
</feature>
<keyword evidence="1" id="KW-0472">Membrane</keyword>
<evidence type="ECO:0008006" key="4">
    <source>
        <dbReference type="Google" id="ProtNLM"/>
    </source>
</evidence>
<comment type="caution">
    <text evidence="2">The sequence shown here is derived from an EMBL/GenBank/DDBJ whole genome shotgun (WGS) entry which is preliminary data.</text>
</comment>
<accession>A0ABD5YWC0</accession>
<protein>
    <recommendedName>
        <fullName evidence="4">PH domain-containing protein</fullName>
    </recommendedName>
</protein>
<keyword evidence="1" id="KW-1133">Transmembrane helix</keyword>
<dbReference type="GeneID" id="76202371"/>
<dbReference type="AlphaFoldDB" id="A0ABD5YWC0"/>
<feature type="transmembrane region" description="Helical" evidence="1">
    <location>
        <begin position="37"/>
        <end position="56"/>
    </location>
</feature>
<name>A0ABD5YWC0_9EURY</name>
<evidence type="ECO:0000313" key="2">
    <source>
        <dbReference type="EMBL" id="MFC7192672.1"/>
    </source>
</evidence>